<feature type="compositionally biased region" description="Basic and acidic residues" evidence="1">
    <location>
        <begin position="74"/>
        <end position="86"/>
    </location>
</feature>
<accession>A0ABR1SGE4</accession>
<gene>
    <name evidence="2" type="ORF">PG991_002802</name>
</gene>
<name>A0ABR1SGE4_9PEZI</name>
<feature type="compositionally biased region" description="Polar residues" evidence="1">
    <location>
        <begin position="1"/>
        <end position="11"/>
    </location>
</feature>
<feature type="region of interest" description="Disordered" evidence="1">
    <location>
        <begin position="1"/>
        <end position="183"/>
    </location>
</feature>
<evidence type="ECO:0000313" key="3">
    <source>
        <dbReference type="Proteomes" id="UP001396898"/>
    </source>
</evidence>
<feature type="compositionally biased region" description="Basic and acidic residues" evidence="1">
    <location>
        <begin position="115"/>
        <end position="132"/>
    </location>
</feature>
<feature type="compositionally biased region" description="Low complexity" evidence="1">
    <location>
        <begin position="60"/>
        <end position="70"/>
    </location>
</feature>
<sequence length="183" mass="20239">MSRSVAGSLDQSAVEEDEALSTLATVGSHGTPRADHEPQEQAQGAHARRPLTRGLVHRVQAQQSAQDDQQPVSTRDDILKWDDCHFRGLTPPPLPYETRPQRKKRAIQEIIADNSPREPDRMTREIEDLLKHKEQRRQQRAGSNSAVADDQRPDGNDQAAEKGSNSDHAAKRIKASSSKSEGG</sequence>
<keyword evidence="3" id="KW-1185">Reference proteome</keyword>
<organism evidence="2 3">
    <name type="scientific">Apiospora marii</name>
    <dbReference type="NCBI Taxonomy" id="335849"/>
    <lineage>
        <taxon>Eukaryota</taxon>
        <taxon>Fungi</taxon>
        <taxon>Dikarya</taxon>
        <taxon>Ascomycota</taxon>
        <taxon>Pezizomycotina</taxon>
        <taxon>Sordariomycetes</taxon>
        <taxon>Xylariomycetidae</taxon>
        <taxon>Amphisphaeriales</taxon>
        <taxon>Apiosporaceae</taxon>
        <taxon>Apiospora</taxon>
    </lineage>
</organism>
<reference evidence="2 3" key="1">
    <citation type="submission" date="2023-01" db="EMBL/GenBank/DDBJ databases">
        <title>Analysis of 21 Apiospora genomes using comparative genomics revels a genus with tremendous synthesis potential of carbohydrate active enzymes and secondary metabolites.</title>
        <authorList>
            <person name="Sorensen T."/>
        </authorList>
    </citation>
    <scope>NUCLEOTIDE SEQUENCE [LARGE SCALE GENOMIC DNA]</scope>
    <source>
        <strain evidence="2 3">CBS 20057</strain>
    </source>
</reference>
<dbReference type="Proteomes" id="UP001396898">
    <property type="component" value="Unassembled WGS sequence"/>
</dbReference>
<comment type="caution">
    <text evidence="2">The sequence shown here is derived from an EMBL/GenBank/DDBJ whole genome shotgun (WGS) entry which is preliminary data.</text>
</comment>
<evidence type="ECO:0000256" key="1">
    <source>
        <dbReference type="SAM" id="MobiDB-lite"/>
    </source>
</evidence>
<dbReference type="EMBL" id="JAQQWI010000006">
    <property type="protein sequence ID" value="KAK8033404.1"/>
    <property type="molecule type" value="Genomic_DNA"/>
</dbReference>
<evidence type="ECO:0000313" key="2">
    <source>
        <dbReference type="EMBL" id="KAK8033404.1"/>
    </source>
</evidence>
<proteinExistence type="predicted"/>
<protein>
    <submittedName>
        <fullName evidence="2">Uncharacterized protein</fullName>
    </submittedName>
</protein>